<keyword evidence="4" id="KW-1185">Reference proteome</keyword>
<dbReference type="RefSeq" id="WP_379030671.1">
    <property type="nucleotide sequence ID" value="NZ_JBHRXE010000033.1"/>
</dbReference>
<dbReference type="PANTHER" id="PTHR43586:SF15">
    <property type="entry name" value="BLR3095 PROTEIN"/>
    <property type="match status" value="1"/>
</dbReference>
<dbReference type="InterPro" id="IPR015424">
    <property type="entry name" value="PyrdxlP-dep_Trfase"/>
</dbReference>
<keyword evidence="1" id="KW-0663">Pyridoxal phosphate</keyword>
<evidence type="ECO:0000256" key="1">
    <source>
        <dbReference type="ARBA" id="ARBA00022898"/>
    </source>
</evidence>
<protein>
    <submittedName>
        <fullName evidence="3">Aminotransferase class V-fold PLP-dependent enzyme</fullName>
    </submittedName>
</protein>
<name>A0ABV7S050_9RHOB</name>
<proteinExistence type="predicted"/>
<organism evidence="3 4">
    <name type="scientific">Paracoccus simplex</name>
    <dbReference type="NCBI Taxonomy" id="2086346"/>
    <lineage>
        <taxon>Bacteria</taxon>
        <taxon>Pseudomonadati</taxon>
        <taxon>Pseudomonadota</taxon>
        <taxon>Alphaproteobacteria</taxon>
        <taxon>Rhodobacterales</taxon>
        <taxon>Paracoccaceae</taxon>
        <taxon>Paracoccus</taxon>
    </lineage>
</organism>
<dbReference type="Pfam" id="PF00266">
    <property type="entry name" value="Aminotran_5"/>
    <property type="match status" value="1"/>
</dbReference>
<dbReference type="SUPFAM" id="SSF53383">
    <property type="entry name" value="PLP-dependent transferases"/>
    <property type="match status" value="1"/>
</dbReference>
<dbReference type="InterPro" id="IPR000192">
    <property type="entry name" value="Aminotrans_V_dom"/>
</dbReference>
<keyword evidence="3" id="KW-0808">Transferase</keyword>
<reference evidence="4" key="1">
    <citation type="journal article" date="2019" name="Int. J. Syst. Evol. Microbiol.">
        <title>The Global Catalogue of Microorganisms (GCM) 10K type strain sequencing project: providing services to taxonomists for standard genome sequencing and annotation.</title>
        <authorList>
            <consortium name="The Broad Institute Genomics Platform"/>
            <consortium name="The Broad Institute Genome Sequencing Center for Infectious Disease"/>
            <person name="Wu L."/>
            <person name="Ma J."/>
        </authorList>
    </citation>
    <scope>NUCLEOTIDE SEQUENCE [LARGE SCALE GENOMIC DNA]</scope>
    <source>
        <strain evidence="4">VKM B-3226</strain>
    </source>
</reference>
<dbReference type="Gene3D" id="3.90.1150.10">
    <property type="entry name" value="Aspartate Aminotransferase, domain 1"/>
    <property type="match status" value="1"/>
</dbReference>
<keyword evidence="3" id="KW-0032">Aminotransferase</keyword>
<feature type="domain" description="Aminotransferase class V" evidence="2">
    <location>
        <begin position="53"/>
        <end position="368"/>
    </location>
</feature>
<sequence length="382" mass="41503">MSYDVAAARRLFPAVERMTYLDAGFQSPLSVPVKQRLEAFIASAFDTAGPKSEWLAGMETVRGRLAAFVNAAPEEIAFTKNTSEAMNIAANALPLEAGDEVLMLEGDHPNNAYAFLNLARKGVETRFLPMPEIVDGAFFERHLDARTRAISMSLVTFHAGHLFDVESVGRLCRERGLFFVVDVMQGIGVVPVDVKKIGATFVGSGTHKGLLLPQGLGFLYWNREAVDAQPSYMAAITLEHPPADLIARHDNMAVASTARRFEIGNFNLPAVLGLGGALELLDGIGVAEIQRHCHALGDRLIAGLDRLGVGLVGPRAHRHRAPHIYVAALPAAEWLPYFTEQNIRLSPERDGVRISLGLFSTEADIDRFLDAVEARLRASAAA</sequence>
<dbReference type="InterPro" id="IPR015422">
    <property type="entry name" value="PyrdxlP-dep_Trfase_small"/>
</dbReference>
<comment type="caution">
    <text evidence="3">The sequence shown here is derived from an EMBL/GenBank/DDBJ whole genome shotgun (WGS) entry which is preliminary data.</text>
</comment>
<dbReference type="InterPro" id="IPR015421">
    <property type="entry name" value="PyrdxlP-dep_Trfase_major"/>
</dbReference>
<accession>A0ABV7S050</accession>
<dbReference type="EMBL" id="JBHRXE010000033">
    <property type="protein sequence ID" value="MFC3570107.1"/>
    <property type="molecule type" value="Genomic_DNA"/>
</dbReference>
<dbReference type="Proteomes" id="UP001595596">
    <property type="component" value="Unassembled WGS sequence"/>
</dbReference>
<gene>
    <name evidence="3" type="ORF">ACFOMP_11655</name>
</gene>
<evidence type="ECO:0000313" key="3">
    <source>
        <dbReference type="EMBL" id="MFC3570107.1"/>
    </source>
</evidence>
<evidence type="ECO:0000313" key="4">
    <source>
        <dbReference type="Proteomes" id="UP001595596"/>
    </source>
</evidence>
<dbReference type="GO" id="GO:0008483">
    <property type="term" value="F:transaminase activity"/>
    <property type="evidence" value="ECO:0007669"/>
    <property type="project" value="UniProtKB-KW"/>
</dbReference>
<dbReference type="PANTHER" id="PTHR43586">
    <property type="entry name" value="CYSTEINE DESULFURASE"/>
    <property type="match status" value="1"/>
</dbReference>
<dbReference type="Gene3D" id="3.40.640.10">
    <property type="entry name" value="Type I PLP-dependent aspartate aminotransferase-like (Major domain)"/>
    <property type="match status" value="1"/>
</dbReference>
<evidence type="ECO:0000259" key="2">
    <source>
        <dbReference type="Pfam" id="PF00266"/>
    </source>
</evidence>